<evidence type="ECO:0000313" key="7">
    <source>
        <dbReference type="EMBL" id="RGW62374.1"/>
    </source>
</evidence>
<dbReference type="Proteomes" id="UP001206014">
    <property type="component" value="Unassembled WGS sequence"/>
</dbReference>
<dbReference type="Proteomes" id="UP000285236">
    <property type="component" value="Unassembled WGS sequence"/>
</dbReference>
<evidence type="ECO:0000313" key="4">
    <source>
        <dbReference type="EMBL" id="RGN05479.1"/>
    </source>
</evidence>
<dbReference type="RefSeq" id="WP_117729022.1">
    <property type="nucleotide sequence ID" value="NZ_CATKVU010000004.1"/>
</dbReference>
<comment type="caution">
    <text evidence="10">The sequence shown here is derived from an EMBL/GenBank/DDBJ whole genome shotgun (WGS) entry which is preliminary data.</text>
</comment>
<dbReference type="EMBL" id="JAJTVO010000044">
    <property type="protein sequence ID" value="MCE4123590.1"/>
    <property type="molecule type" value="Genomic_DNA"/>
</dbReference>
<evidence type="ECO:0000313" key="16">
    <source>
        <dbReference type="Proteomes" id="UP000286077"/>
    </source>
</evidence>
<reference evidence="1" key="2">
    <citation type="submission" date="2021-12" db="EMBL/GenBank/DDBJ databases">
        <authorList>
            <person name="Lv X."/>
        </authorList>
    </citation>
    <scope>NUCLEOTIDE SEQUENCE</scope>
    <source>
        <strain evidence="1">HF2106</strain>
    </source>
</reference>
<dbReference type="Proteomes" id="UP001200307">
    <property type="component" value="Unassembled WGS sequence"/>
</dbReference>
<evidence type="ECO:0000313" key="17">
    <source>
        <dbReference type="Proteomes" id="UP000286211"/>
    </source>
</evidence>
<evidence type="ECO:0000313" key="9">
    <source>
        <dbReference type="EMBL" id="RHA81344.1"/>
    </source>
</evidence>
<reference evidence="2" key="3">
    <citation type="submission" date="2022-07" db="EMBL/GenBank/DDBJ databases">
        <title>Prevotella copri.</title>
        <authorList>
            <person name="Yang C."/>
        </authorList>
    </citation>
    <scope>NUCLEOTIDE SEQUENCE</scope>
    <source>
        <strain evidence="2">HF88</strain>
    </source>
</reference>
<organism evidence="10 17">
    <name type="scientific">Segatella copri</name>
    <dbReference type="NCBI Taxonomy" id="165179"/>
    <lineage>
        <taxon>Bacteria</taxon>
        <taxon>Pseudomonadati</taxon>
        <taxon>Bacteroidota</taxon>
        <taxon>Bacteroidia</taxon>
        <taxon>Bacteroidales</taxon>
        <taxon>Prevotellaceae</taxon>
        <taxon>Segatella</taxon>
    </lineage>
</organism>
<protein>
    <submittedName>
        <fullName evidence="10">Uncharacterized protein</fullName>
    </submittedName>
</protein>
<accession>A0A3E5A8I1</accession>
<evidence type="ECO:0000313" key="2">
    <source>
        <dbReference type="EMBL" id="MCP9501801.1"/>
    </source>
</evidence>
<dbReference type="Proteomes" id="UP001209168">
    <property type="component" value="Unassembled WGS sequence"/>
</dbReference>
<evidence type="ECO:0000313" key="14">
    <source>
        <dbReference type="Proteomes" id="UP000285236"/>
    </source>
</evidence>
<evidence type="ECO:0000313" key="12">
    <source>
        <dbReference type="Proteomes" id="UP000283785"/>
    </source>
</evidence>
<dbReference type="Proteomes" id="UP000286077">
    <property type="component" value="Unassembled WGS sequence"/>
</dbReference>
<evidence type="ECO:0000313" key="5">
    <source>
        <dbReference type="EMBL" id="RGU96557.1"/>
    </source>
</evidence>
<dbReference type="EMBL" id="QSCI01000017">
    <property type="protein sequence ID" value="RGX96202.1"/>
    <property type="molecule type" value="Genomic_DNA"/>
</dbReference>
<dbReference type="EMBL" id="QSAG01000041">
    <property type="protein sequence ID" value="RGW40372.1"/>
    <property type="molecule type" value="Genomic_DNA"/>
</dbReference>
<evidence type="ECO:0000313" key="13">
    <source>
        <dbReference type="Proteomes" id="UP000284990"/>
    </source>
</evidence>
<dbReference type="Proteomes" id="UP000283785">
    <property type="component" value="Unassembled WGS sequence"/>
</dbReference>
<dbReference type="Proteomes" id="UP000261245">
    <property type="component" value="Unassembled WGS sequence"/>
</dbReference>
<proteinExistence type="predicted"/>
<sequence>MKQILVTVDTNQPLQNIRKAINMLRGVVSTTVVKEPVLTKTQKQQAFVKESLTRALQEVKLAKLEGRKLPDARDLLKDLEMED</sequence>
<dbReference type="EMBL" id="QRYP01000021">
    <property type="protein sequence ID" value="RGU96557.1"/>
    <property type="molecule type" value="Genomic_DNA"/>
</dbReference>
<name>A0A3E5A8I1_9BACT</name>
<dbReference type="EMBL" id="QSAQ01000091">
    <property type="protein sequence ID" value="RGW62374.1"/>
    <property type="molecule type" value="Genomic_DNA"/>
</dbReference>
<gene>
    <name evidence="10" type="ORF">DW079_14615</name>
    <name evidence="9" type="ORF">DW916_16965</name>
    <name evidence="7" type="ORF">DWV60_16360</name>
    <name evidence="6" type="ORF">DWV76_14360</name>
    <name evidence="5" type="ORF">DWW35_08700</name>
    <name evidence="8" type="ORF">DXA63_05760</name>
    <name evidence="4" type="ORF">DXB80_12090</name>
    <name evidence="1" type="ORF">LYY06_15330</name>
    <name evidence="2" type="ORF">NND11_09605</name>
    <name evidence="3" type="ORF">ONT23_16970</name>
</gene>
<reference evidence="3" key="4">
    <citation type="submission" date="2022-11" db="EMBL/GenBank/DDBJ databases">
        <title>Genomic repertoires linked with pathogenic potency of arthritogenic Prevotella copri isolated from the gut of rheumatoid arthritis patients.</title>
        <authorList>
            <person name="Nii T."/>
            <person name="Maeda Y."/>
            <person name="Motooka D."/>
            <person name="Naito M."/>
            <person name="Matsumoto Y."/>
            <person name="Ogawa T."/>
            <person name="Oguro-Igashira E."/>
            <person name="Kishikawa T."/>
            <person name="Yamashita M."/>
            <person name="Koizumi S."/>
            <person name="Kurakawa T."/>
            <person name="Okumura R."/>
            <person name="Kayama H."/>
            <person name="Murakami M."/>
            <person name="Sakaguchi T."/>
            <person name="Das B."/>
            <person name="Nakamura S."/>
            <person name="Okada Y."/>
            <person name="Kumanogoh A."/>
            <person name="Takeda K."/>
        </authorList>
    </citation>
    <scope>NUCLEOTIDE SEQUENCE</scope>
    <source>
        <strain evidence="3">H012_8</strain>
    </source>
</reference>
<dbReference type="EMBL" id="JANDXR010000010">
    <property type="protein sequence ID" value="MCP9501801.1"/>
    <property type="molecule type" value="Genomic_DNA"/>
</dbReference>
<evidence type="ECO:0000313" key="8">
    <source>
        <dbReference type="EMBL" id="RGX96202.1"/>
    </source>
</evidence>
<dbReference type="EMBL" id="JAPDVH010000003">
    <property type="protein sequence ID" value="MCW4157177.1"/>
    <property type="molecule type" value="Genomic_DNA"/>
</dbReference>
<dbReference type="Proteomes" id="UP000284990">
    <property type="component" value="Unassembled WGS sequence"/>
</dbReference>
<evidence type="ECO:0000313" key="6">
    <source>
        <dbReference type="EMBL" id="RGW40372.1"/>
    </source>
</evidence>
<dbReference type="Proteomes" id="UP000285604">
    <property type="component" value="Unassembled WGS sequence"/>
</dbReference>
<dbReference type="AlphaFoldDB" id="A0A3E5A8I1"/>
<dbReference type="EMBL" id="QSUC01000041">
    <property type="protein sequence ID" value="RGN05479.1"/>
    <property type="molecule type" value="Genomic_DNA"/>
</dbReference>
<dbReference type="EMBL" id="QSFW01000073">
    <property type="protein sequence ID" value="RHA81344.1"/>
    <property type="molecule type" value="Genomic_DNA"/>
</dbReference>
<evidence type="ECO:0000313" key="10">
    <source>
        <dbReference type="EMBL" id="RHK06175.1"/>
    </source>
</evidence>
<evidence type="ECO:0000313" key="1">
    <source>
        <dbReference type="EMBL" id="MCE4123590.1"/>
    </source>
</evidence>
<evidence type="ECO:0000313" key="3">
    <source>
        <dbReference type="EMBL" id="MCW4157177.1"/>
    </source>
</evidence>
<dbReference type="Proteomes" id="UP000286211">
    <property type="component" value="Unassembled WGS sequence"/>
</dbReference>
<evidence type="ECO:0000313" key="11">
    <source>
        <dbReference type="Proteomes" id="UP000261245"/>
    </source>
</evidence>
<dbReference type="EMBL" id="QRNB01000165">
    <property type="protein sequence ID" value="RHK06175.1"/>
    <property type="molecule type" value="Genomic_DNA"/>
</dbReference>
<evidence type="ECO:0000313" key="15">
    <source>
        <dbReference type="Proteomes" id="UP000285604"/>
    </source>
</evidence>
<reference evidence="11 12" key="1">
    <citation type="submission" date="2018-08" db="EMBL/GenBank/DDBJ databases">
        <title>A genome reference for cultivated species of the human gut microbiota.</title>
        <authorList>
            <person name="Zou Y."/>
            <person name="Xue W."/>
            <person name="Luo G."/>
        </authorList>
    </citation>
    <scope>NUCLEOTIDE SEQUENCE [LARGE SCALE GENOMIC DNA]</scope>
    <source>
        <strain evidence="7 16">AF11-14</strain>
        <strain evidence="6 12">AF12-50</strain>
        <strain evidence="5 14">AF15-25</strain>
        <strain evidence="10 17">AF46-2NS</strain>
        <strain evidence="9 13">AM42-23AC</strain>
        <strain evidence="8 15">OF03-3</strain>
        <strain evidence="4 11">OM06-11</strain>
    </source>
</reference>